<dbReference type="AlphaFoldDB" id="A0A8T0UUL8"/>
<dbReference type="PANTHER" id="PTHR34480">
    <property type="entry name" value="OS01G0967800 PROTEIN-RELATED"/>
    <property type="match status" value="1"/>
</dbReference>
<comment type="caution">
    <text evidence="2">The sequence shown here is derived from an EMBL/GenBank/DDBJ whole genome shotgun (WGS) entry which is preliminary data.</text>
</comment>
<name>A0A8T0UUL8_PANVG</name>
<feature type="compositionally biased region" description="Basic and acidic residues" evidence="1">
    <location>
        <begin position="1"/>
        <end position="12"/>
    </location>
</feature>
<feature type="compositionally biased region" description="Basic and acidic residues" evidence="1">
    <location>
        <begin position="83"/>
        <end position="93"/>
    </location>
</feature>
<keyword evidence="3" id="KW-1185">Reference proteome</keyword>
<evidence type="ECO:0000256" key="1">
    <source>
        <dbReference type="SAM" id="MobiDB-lite"/>
    </source>
</evidence>
<feature type="compositionally biased region" description="Polar residues" evidence="1">
    <location>
        <begin position="24"/>
        <end position="34"/>
    </location>
</feature>
<sequence>MASKSSRKERAWTSRQSCHPPLGTTRTPGNNTERSAAREKQQSKSNPSFPRETTPRVDQKLRRRSSNDASAAGRSLGGNTAAHRSEELTADDKRRLTEEMMIKVQEADLLIQQLNELGVGESIDHEELQGYYGQLPCEPPRVDTYLELGDEIKKLQVHHVLCRIEYYKVTQQGRKGAHDAELEYDYHRRRCLKEKLKCFVEDETKLDGDHILDNLDKEGLIWYIEKDDMFDWSFQYLTAAALDDYQRLVPQNRGGCEYVHWDDYRMYFHKYEIELEYLDFWEELSKKLKWMGDYIHIGWPTLKWGRICRRGESQAIKIATGFSNITTRLAHAAYYECIDSMNLEFCWYKQLDGVYFEIWKRVAKLKKSFREALEEVCRLDQFPLREHVMKYALDNNSFEMEMQFRNCTEGITEEVTEEKAQDLIADAITKLWTRPKFYADYIRKKIEVARAIGIVSPVSP</sequence>
<gene>
    <name evidence="2" type="ORF">PVAP13_3KG185308</name>
</gene>
<dbReference type="Proteomes" id="UP000823388">
    <property type="component" value="Chromosome 3K"/>
</dbReference>
<evidence type="ECO:0000313" key="2">
    <source>
        <dbReference type="EMBL" id="KAG2624856.1"/>
    </source>
</evidence>
<accession>A0A8T0UUL8</accession>
<reference evidence="2" key="1">
    <citation type="submission" date="2020-05" db="EMBL/GenBank/DDBJ databases">
        <title>WGS assembly of Panicum virgatum.</title>
        <authorList>
            <person name="Lovell J.T."/>
            <person name="Jenkins J."/>
            <person name="Shu S."/>
            <person name="Juenger T.E."/>
            <person name="Schmutz J."/>
        </authorList>
    </citation>
    <scope>NUCLEOTIDE SEQUENCE</scope>
    <source>
        <strain evidence="2">AP13</strain>
    </source>
</reference>
<dbReference type="EMBL" id="CM029041">
    <property type="protein sequence ID" value="KAG2624856.1"/>
    <property type="molecule type" value="Genomic_DNA"/>
</dbReference>
<organism evidence="2 3">
    <name type="scientific">Panicum virgatum</name>
    <name type="common">Blackwell switchgrass</name>
    <dbReference type="NCBI Taxonomy" id="38727"/>
    <lineage>
        <taxon>Eukaryota</taxon>
        <taxon>Viridiplantae</taxon>
        <taxon>Streptophyta</taxon>
        <taxon>Embryophyta</taxon>
        <taxon>Tracheophyta</taxon>
        <taxon>Spermatophyta</taxon>
        <taxon>Magnoliopsida</taxon>
        <taxon>Liliopsida</taxon>
        <taxon>Poales</taxon>
        <taxon>Poaceae</taxon>
        <taxon>PACMAD clade</taxon>
        <taxon>Panicoideae</taxon>
        <taxon>Panicodae</taxon>
        <taxon>Paniceae</taxon>
        <taxon>Panicinae</taxon>
        <taxon>Panicum</taxon>
        <taxon>Panicum sect. Hiantes</taxon>
    </lineage>
</organism>
<dbReference type="PANTHER" id="PTHR34480:SF14">
    <property type="entry name" value="OS01G0967800 PROTEIN"/>
    <property type="match status" value="1"/>
</dbReference>
<feature type="region of interest" description="Disordered" evidence="1">
    <location>
        <begin position="1"/>
        <end position="93"/>
    </location>
</feature>
<dbReference type="OrthoDB" id="587492at2759"/>
<proteinExistence type="predicted"/>
<protein>
    <submittedName>
        <fullName evidence="2">Uncharacterized protein</fullName>
    </submittedName>
</protein>
<evidence type="ECO:0000313" key="3">
    <source>
        <dbReference type="Proteomes" id="UP000823388"/>
    </source>
</evidence>